<dbReference type="Proteomes" id="UP001597417">
    <property type="component" value="Unassembled WGS sequence"/>
</dbReference>
<comment type="caution">
    <text evidence="1">The sequence shown here is derived from an EMBL/GenBank/DDBJ whole genome shotgun (WGS) entry which is preliminary data.</text>
</comment>
<accession>A0ABW5G2W8</accession>
<protein>
    <submittedName>
        <fullName evidence="1">Uncharacterized protein</fullName>
    </submittedName>
</protein>
<keyword evidence="2" id="KW-1185">Reference proteome</keyword>
<dbReference type="RefSeq" id="WP_378270379.1">
    <property type="nucleotide sequence ID" value="NZ_JBHUKR010000022.1"/>
</dbReference>
<organism evidence="1 2">
    <name type="scientific">Amycolatopsis pigmentata</name>
    <dbReference type="NCBI Taxonomy" id="450801"/>
    <lineage>
        <taxon>Bacteria</taxon>
        <taxon>Bacillati</taxon>
        <taxon>Actinomycetota</taxon>
        <taxon>Actinomycetes</taxon>
        <taxon>Pseudonocardiales</taxon>
        <taxon>Pseudonocardiaceae</taxon>
        <taxon>Amycolatopsis</taxon>
    </lineage>
</organism>
<dbReference type="EMBL" id="JBHUKR010000022">
    <property type="protein sequence ID" value="MFD2421668.1"/>
    <property type="molecule type" value="Genomic_DNA"/>
</dbReference>
<evidence type="ECO:0000313" key="2">
    <source>
        <dbReference type="Proteomes" id="UP001597417"/>
    </source>
</evidence>
<gene>
    <name evidence="1" type="ORF">ACFSXZ_35585</name>
</gene>
<sequence>MPSVTHGGVSGFQVETETNQGLLTVQARSNQKLSPAGLRAVVAALNTYYGTTLTTAQKAAMPDFTCTVTAATVTCYAAPGTEATLASALITAIGSNTIRG</sequence>
<evidence type="ECO:0000313" key="1">
    <source>
        <dbReference type="EMBL" id="MFD2421668.1"/>
    </source>
</evidence>
<proteinExistence type="predicted"/>
<reference evidence="2" key="1">
    <citation type="journal article" date="2019" name="Int. J. Syst. Evol. Microbiol.">
        <title>The Global Catalogue of Microorganisms (GCM) 10K type strain sequencing project: providing services to taxonomists for standard genome sequencing and annotation.</title>
        <authorList>
            <consortium name="The Broad Institute Genomics Platform"/>
            <consortium name="The Broad Institute Genome Sequencing Center for Infectious Disease"/>
            <person name="Wu L."/>
            <person name="Ma J."/>
        </authorList>
    </citation>
    <scope>NUCLEOTIDE SEQUENCE [LARGE SCALE GENOMIC DNA]</scope>
    <source>
        <strain evidence="2">CGMCC 4.7645</strain>
    </source>
</reference>
<name>A0ABW5G2W8_9PSEU</name>